<dbReference type="InterPro" id="IPR003607">
    <property type="entry name" value="HD/PDEase_dom"/>
</dbReference>
<protein>
    <submittedName>
        <fullName evidence="3">Putative domain HDIG-containing protein</fullName>
    </submittedName>
</protein>
<evidence type="ECO:0000313" key="4">
    <source>
        <dbReference type="Proteomes" id="UP000011721"/>
    </source>
</evidence>
<feature type="domain" description="HD-GYP" evidence="2">
    <location>
        <begin position="25"/>
        <end position="221"/>
    </location>
</feature>
<dbReference type="KEGG" id="dsf:UWK_03204"/>
<dbReference type="Proteomes" id="UP000011721">
    <property type="component" value="Chromosome"/>
</dbReference>
<feature type="domain" description="HD" evidence="1">
    <location>
        <begin position="47"/>
        <end position="169"/>
    </location>
</feature>
<dbReference type="InterPro" id="IPR006675">
    <property type="entry name" value="HDIG_dom"/>
</dbReference>
<sequence length="395" mass="45256">MTTIRKHVEKVTTDEPVEQILGFNNNLLIRDLFEIMNEVLANRDLSTYKHTLRVAQIALAIGTELQLCEEDLTILELGCLVHDIGKTAIPDDVLLKPDLFNDQDRRIMEFHPLIGAKLFAPRLHDDRITNIILRHHERLDGSGYPQGLVASEIDELSRIAAIADEFEALTSKRPYKSSFSVKTAINVLQYEAEQGALDGRIVDGLSSIAEALVLHDVTMQPTGNFMEEIEHFRRDTFFRDTLSELYNYRYLLVLDDLKVLGETDTSGYLLLLVNLRGMGRFQVDNGVIVAGQVHDEIGQHLRDTVSIYRKKRLNYDGSVMLFRKHCDYMIYAEGNMEEDLDDLVTQLRKKVGQTREEWGIEANCYRVWFPRSTSIEEAMTRLFLLQVEDAESCKT</sequence>
<evidence type="ECO:0000259" key="2">
    <source>
        <dbReference type="PROSITE" id="PS51832"/>
    </source>
</evidence>
<dbReference type="InterPro" id="IPR006674">
    <property type="entry name" value="HD_domain"/>
</dbReference>
<dbReference type="AlphaFoldDB" id="M1PTQ0"/>
<dbReference type="eggNOG" id="COG2206">
    <property type="taxonomic scope" value="Bacteria"/>
</dbReference>
<proteinExistence type="predicted"/>
<gene>
    <name evidence="3" type="ordered locus">UWK_03204</name>
</gene>
<dbReference type="InterPro" id="IPR037522">
    <property type="entry name" value="HD_GYP_dom"/>
</dbReference>
<evidence type="ECO:0000259" key="1">
    <source>
        <dbReference type="PROSITE" id="PS51831"/>
    </source>
</evidence>
<dbReference type="HOGENOM" id="CLU_697810_0_0_7"/>
<dbReference type="NCBIfam" id="TIGR00277">
    <property type="entry name" value="HDIG"/>
    <property type="match status" value="1"/>
</dbReference>
<dbReference type="Pfam" id="PF13487">
    <property type="entry name" value="HD_5"/>
    <property type="match status" value="1"/>
</dbReference>
<dbReference type="SMART" id="SM00471">
    <property type="entry name" value="HDc"/>
    <property type="match status" value="1"/>
</dbReference>
<dbReference type="PANTHER" id="PTHR43155:SF2">
    <property type="entry name" value="CYCLIC DI-GMP PHOSPHODIESTERASE PA4108"/>
    <property type="match status" value="1"/>
</dbReference>
<dbReference type="EMBL" id="CP003985">
    <property type="protein sequence ID" value="AGF79731.1"/>
    <property type="molecule type" value="Genomic_DNA"/>
</dbReference>
<name>M1PTQ0_DESSD</name>
<dbReference type="PROSITE" id="PS51831">
    <property type="entry name" value="HD"/>
    <property type="match status" value="1"/>
</dbReference>
<dbReference type="CDD" id="cd00077">
    <property type="entry name" value="HDc"/>
    <property type="match status" value="1"/>
</dbReference>
<dbReference type="OrthoDB" id="9764337at2"/>
<dbReference type="RefSeq" id="WP_015405415.1">
    <property type="nucleotide sequence ID" value="NC_020304.1"/>
</dbReference>
<dbReference type="Gene3D" id="1.10.3210.10">
    <property type="entry name" value="Hypothetical protein af1432"/>
    <property type="match status" value="1"/>
</dbReference>
<reference evidence="4" key="1">
    <citation type="journal article" date="2013" name="Stand. Genomic Sci.">
        <title>Complete genome sequence of Desulfocapsa sulfexigens, a marine deltaproteobacterium specialized in disproportionating inorganic sulfur compounds.</title>
        <authorList>
            <person name="Finster K.W."/>
            <person name="Kjeldsen K.U."/>
            <person name="Kube M."/>
            <person name="Reinhardt R."/>
            <person name="Mussmann M."/>
            <person name="Amann R."/>
            <person name="Schreiber L."/>
        </authorList>
    </citation>
    <scope>NUCLEOTIDE SEQUENCE [LARGE SCALE GENOMIC DNA]</scope>
    <source>
        <strain evidence="4">DSM 10523 / SB164P1</strain>
    </source>
</reference>
<dbReference type="PANTHER" id="PTHR43155">
    <property type="entry name" value="CYCLIC DI-GMP PHOSPHODIESTERASE PA4108-RELATED"/>
    <property type="match status" value="1"/>
</dbReference>
<dbReference type="PROSITE" id="PS51832">
    <property type="entry name" value="HD_GYP"/>
    <property type="match status" value="1"/>
</dbReference>
<evidence type="ECO:0000313" key="3">
    <source>
        <dbReference type="EMBL" id="AGF79731.1"/>
    </source>
</evidence>
<accession>M1PTQ0</accession>
<keyword evidence="4" id="KW-1185">Reference proteome</keyword>
<organism evidence="3 4">
    <name type="scientific">Desulfocapsa sulfexigens (strain DSM 10523 / SB164P1)</name>
    <dbReference type="NCBI Taxonomy" id="1167006"/>
    <lineage>
        <taxon>Bacteria</taxon>
        <taxon>Pseudomonadati</taxon>
        <taxon>Thermodesulfobacteriota</taxon>
        <taxon>Desulfobulbia</taxon>
        <taxon>Desulfobulbales</taxon>
        <taxon>Desulfocapsaceae</taxon>
        <taxon>Desulfocapsa</taxon>
    </lineage>
</organism>
<dbReference type="SUPFAM" id="SSF109604">
    <property type="entry name" value="HD-domain/PDEase-like"/>
    <property type="match status" value="1"/>
</dbReference>
<dbReference type="STRING" id="1167006.UWK_03204"/>